<dbReference type="InterPro" id="IPR011050">
    <property type="entry name" value="Pectin_lyase_fold/virulence"/>
</dbReference>
<sequence length="232" mass="25655">TTINFKYIYCTLFLVNNTITQTSQGIVIVHSSENIISGNVIFFIGAQGIFLLEAYNNSITDNYIEAQDYTSSSSSTDNGVSLTTSGNNEFKFNTITGFRLYGIVISSDSAKNAIIFNNFIDNNENLLNQASDGGVSNNFTRNFWDNWITPDADENGIIDSPYLITGNTEGDDLFPLSNFIKHTLSEPQIYSPNSAEIFSGLVQISWIPSEDSHNFSLFSLFFSSHSISGFNS</sequence>
<feature type="domain" description="Periplasmic copper-binding protein NosD beta helix" evidence="1">
    <location>
        <begin position="14"/>
        <end position="167"/>
    </location>
</feature>
<dbReference type="NCBIfam" id="TIGR03804">
    <property type="entry name" value="para_beta_helix"/>
    <property type="match status" value="1"/>
</dbReference>
<dbReference type="InterPro" id="IPR006626">
    <property type="entry name" value="PbH1"/>
</dbReference>
<evidence type="ECO:0000259" key="1">
    <source>
        <dbReference type="Pfam" id="PF05048"/>
    </source>
</evidence>
<accession>X1DEI7</accession>
<feature type="non-terminal residue" evidence="2">
    <location>
        <position position="1"/>
    </location>
</feature>
<feature type="non-terminal residue" evidence="2">
    <location>
        <position position="232"/>
    </location>
</feature>
<protein>
    <recommendedName>
        <fullName evidence="1">Periplasmic copper-binding protein NosD beta helix domain-containing protein</fullName>
    </recommendedName>
</protein>
<comment type="caution">
    <text evidence="2">The sequence shown here is derived from an EMBL/GenBank/DDBJ whole genome shotgun (WGS) entry which is preliminary data.</text>
</comment>
<dbReference type="InterPro" id="IPR007742">
    <property type="entry name" value="NosD_dom"/>
</dbReference>
<proteinExistence type="predicted"/>
<dbReference type="InterPro" id="IPR012334">
    <property type="entry name" value="Pectin_lyas_fold"/>
</dbReference>
<organism evidence="2">
    <name type="scientific">marine sediment metagenome</name>
    <dbReference type="NCBI Taxonomy" id="412755"/>
    <lineage>
        <taxon>unclassified sequences</taxon>
        <taxon>metagenomes</taxon>
        <taxon>ecological metagenomes</taxon>
    </lineage>
</organism>
<gene>
    <name evidence="2" type="ORF">S01H4_57358</name>
</gene>
<dbReference type="Pfam" id="PF05048">
    <property type="entry name" value="NosD"/>
    <property type="match status" value="1"/>
</dbReference>
<reference evidence="2" key="1">
    <citation type="journal article" date="2014" name="Front. Microbiol.">
        <title>High frequency of phylogenetically diverse reductive dehalogenase-homologous genes in deep subseafloor sedimentary metagenomes.</title>
        <authorList>
            <person name="Kawai M."/>
            <person name="Futagami T."/>
            <person name="Toyoda A."/>
            <person name="Takaki Y."/>
            <person name="Nishi S."/>
            <person name="Hori S."/>
            <person name="Arai W."/>
            <person name="Tsubouchi T."/>
            <person name="Morono Y."/>
            <person name="Uchiyama I."/>
            <person name="Ito T."/>
            <person name="Fujiyama A."/>
            <person name="Inagaki F."/>
            <person name="Takami H."/>
        </authorList>
    </citation>
    <scope>NUCLEOTIDE SEQUENCE</scope>
    <source>
        <strain evidence="2">Expedition CK06-06</strain>
    </source>
</reference>
<dbReference type="AlphaFoldDB" id="X1DEI7"/>
<dbReference type="Gene3D" id="2.160.20.10">
    <property type="entry name" value="Single-stranded right-handed beta-helix, Pectin lyase-like"/>
    <property type="match status" value="1"/>
</dbReference>
<name>X1DEI7_9ZZZZ</name>
<dbReference type="EMBL" id="BART01033354">
    <property type="protein sequence ID" value="GAH06745.1"/>
    <property type="molecule type" value="Genomic_DNA"/>
</dbReference>
<dbReference type="InterPro" id="IPR022441">
    <property type="entry name" value="Para_beta_helix_rpt-2"/>
</dbReference>
<dbReference type="SMART" id="SM00710">
    <property type="entry name" value="PbH1"/>
    <property type="match status" value="4"/>
</dbReference>
<dbReference type="SUPFAM" id="SSF51126">
    <property type="entry name" value="Pectin lyase-like"/>
    <property type="match status" value="1"/>
</dbReference>
<evidence type="ECO:0000313" key="2">
    <source>
        <dbReference type="EMBL" id="GAH06745.1"/>
    </source>
</evidence>